<keyword evidence="10" id="KW-1185">Reference proteome</keyword>
<evidence type="ECO:0000256" key="4">
    <source>
        <dbReference type="ARBA" id="ARBA00022795"/>
    </source>
</evidence>
<comment type="similarity">
    <text evidence="2">Belongs to the FliH family.</text>
</comment>
<dbReference type="EMBL" id="FWEY01000009">
    <property type="protein sequence ID" value="SLM52847.1"/>
    <property type="molecule type" value="Genomic_DNA"/>
</dbReference>
<evidence type="ECO:0000313" key="9">
    <source>
        <dbReference type="EMBL" id="SLM52847.1"/>
    </source>
</evidence>
<reference evidence="10" key="1">
    <citation type="submission" date="2016-04" db="EMBL/GenBank/DDBJ databases">
        <authorList>
            <person name="Strepis N."/>
        </authorList>
    </citation>
    <scope>NUCLEOTIDE SEQUENCE [LARGE SCALE GENOMIC DNA]</scope>
</reference>
<evidence type="ECO:0000256" key="6">
    <source>
        <dbReference type="ARBA" id="ARBA00023225"/>
    </source>
</evidence>
<evidence type="ECO:0000256" key="1">
    <source>
        <dbReference type="ARBA" id="ARBA00003041"/>
    </source>
</evidence>
<protein>
    <submittedName>
        <fullName evidence="9">Flagellar assembly protein flih/type iii secretion system hrpe</fullName>
    </submittedName>
</protein>
<evidence type="ECO:0000313" key="10">
    <source>
        <dbReference type="Proteomes" id="UP000195985"/>
    </source>
</evidence>
<dbReference type="Pfam" id="PF02108">
    <property type="entry name" value="FliH"/>
    <property type="match status" value="1"/>
</dbReference>
<dbReference type="InterPro" id="IPR051472">
    <property type="entry name" value="T3SS_Stator/FliH"/>
</dbReference>
<evidence type="ECO:0000259" key="8">
    <source>
        <dbReference type="Pfam" id="PF02108"/>
    </source>
</evidence>
<proteinExistence type="inferred from homology"/>
<gene>
    <name evidence="9" type="ORF">TPAS_2555</name>
</gene>
<evidence type="ECO:0000256" key="3">
    <source>
        <dbReference type="ARBA" id="ARBA00022448"/>
    </source>
</evidence>
<keyword evidence="4" id="KW-1005">Bacterial flagellum biogenesis</keyword>
<keyword evidence="5" id="KW-0653">Protein transport</keyword>
<keyword evidence="9" id="KW-0966">Cell projection</keyword>
<accession>A0A1W1IIM2</accession>
<evidence type="ECO:0000256" key="7">
    <source>
        <dbReference type="SAM" id="MobiDB-lite"/>
    </source>
</evidence>
<dbReference type="InterPro" id="IPR018035">
    <property type="entry name" value="Flagellar_FliH/T3SS_HrpE"/>
</dbReference>
<evidence type="ECO:0000256" key="5">
    <source>
        <dbReference type="ARBA" id="ARBA00022927"/>
    </source>
</evidence>
<dbReference type="PANTHER" id="PTHR34982:SF1">
    <property type="entry name" value="FLAGELLAR ASSEMBLY PROTEIN FLIH"/>
    <property type="match status" value="1"/>
</dbReference>
<dbReference type="STRING" id="43064.SAMN04488086_11084"/>
<keyword evidence="9" id="KW-0282">Flagellum</keyword>
<keyword evidence="3" id="KW-0813">Transport</keyword>
<dbReference type="PANTHER" id="PTHR34982">
    <property type="entry name" value="YOP PROTEINS TRANSLOCATION PROTEIN L"/>
    <property type="match status" value="1"/>
</dbReference>
<sequence length="266" mass="29516">MPSSHNIIKSHQWRSDETTSDIDTKLSVSHKVSLLSATKKGMNENRKADTTNPFAAQADQIELLLLEAQEEGQSVIAQAVEEADRIKQKAKEEGLLQGKELGRQEGFLAGYEKGRQEGLATVSKIRASLLNQLKETDILVSAYYQKNKEAIIELAAQMAEQIVHHSIDLADEKIMLLLDPILKRMEKNEPFITITVRPEDAEATKSNVAEHGTDEFTARYVVLSDDTLEKNGCIIESSRSIIDLQIKKQLAAIVTDLNILGDASHV</sequence>
<dbReference type="Proteomes" id="UP000195985">
    <property type="component" value="Unassembled WGS sequence"/>
</dbReference>
<keyword evidence="9" id="KW-0969">Cilium</keyword>
<dbReference type="GO" id="GO:0005829">
    <property type="term" value="C:cytosol"/>
    <property type="evidence" value="ECO:0007669"/>
    <property type="project" value="TreeGrafter"/>
</dbReference>
<comment type="function">
    <text evidence="1">Needed for flagellar regrowth and assembly.</text>
</comment>
<feature type="domain" description="Flagellar assembly protein FliH/Type III secretion system HrpE" evidence="8">
    <location>
        <begin position="137"/>
        <end position="251"/>
    </location>
</feature>
<feature type="region of interest" description="Disordered" evidence="7">
    <location>
        <begin position="1"/>
        <end position="20"/>
    </location>
</feature>
<dbReference type="GO" id="GO:0015031">
    <property type="term" value="P:protein transport"/>
    <property type="evidence" value="ECO:0007669"/>
    <property type="project" value="UniProtKB-KW"/>
</dbReference>
<keyword evidence="6" id="KW-1006">Bacterial flagellum protein export</keyword>
<organism evidence="9 10">
    <name type="scientific">Trichococcus pasteurii</name>
    <dbReference type="NCBI Taxonomy" id="43064"/>
    <lineage>
        <taxon>Bacteria</taxon>
        <taxon>Bacillati</taxon>
        <taxon>Bacillota</taxon>
        <taxon>Bacilli</taxon>
        <taxon>Lactobacillales</taxon>
        <taxon>Carnobacteriaceae</taxon>
        <taxon>Trichococcus</taxon>
    </lineage>
</organism>
<dbReference type="RefSeq" id="WP_086943588.1">
    <property type="nucleotide sequence ID" value="NZ_FONM01000010.1"/>
</dbReference>
<dbReference type="GO" id="GO:0044781">
    <property type="term" value="P:bacterial-type flagellum organization"/>
    <property type="evidence" value="ECO:0007669"/>
    <property type="project" value="UniProtKB-KW"/>
</dbReference>
<name>A0A1W1IIM2_9LACT</name>
<dbReference type="OrthoDB" id="2199517at2"/>
<dbReference type="AlphaFoldDB" id="A0A1W1IIM2"/>
<evidence type="ECO:0000256" key="2">
    <source>
        <dbReference type="ARBA" id="ARBA00006602"/>
    </source>
</evidence>